<gene>
    <name evidence="6" type="ORF">D9V28_10410</name>
</gene>
<sequence length="221" mass="22785">MEKTLLVGASGLAREVLAVIREGQTHVVFGILDDGWADMSDEFDGVPVLGPTERALDYVDTKLLVCVGSGVARERIVARLTELGVGPAGYTTVVDPTVRNPSRSSIGHGSIVLANVAVTASVAIGNHVVIMPNVTLTHDDVLEDFVTVAAGAVFGGGVHIGRGAYIGMNASVRQHVVVGESATLGMSAALLTNLPSGETWIGVPARQKNNAPIVGSAEIQG</sequence>
<feature type="binding site" evidence="4">
    <location>
        <position position="68"/>
    </location>
    <ligand>
        <name>substrate</name>
    </ligand>
</feature>
<keyword evidence="7" id="KW-1185">Reference proteome</keyword>
<feature type="domain" description="PglD N-terminal" evidence="5">
    <location>
        <begin position="5"/>
        <end position="80"/>
    </location>
</feature>
<name>A0A3L7J2C6_9MICO</name>
<organism evidence="6 7">
    <name type="scientific">Mycetocola zhadangensis</name>
    <dbReference type="NCBI Taxonomy" id="1164595"/>
    <lineage>
        <taxon>Bacteria</taxon>
        <taxon>Bacillati</taxon>
        <taxon>Actinomycetota</taxon>
        <taxon>Actinomycetes</taxon>
        <taxon>Micrococcales</taxon>
        <taxon>Microbacteriaceae</taxon>
        <taxon>Mycetocola</taxon>
    </lineage>
</organism>
<dbReference type="InterPro" id="IPR018357">
    <property type="entry name" value="Hexapep_transf_CS"/>
</dbReference>
<evidence type="ECO:0000313" key="6">
    <source>
        <dbReference type="EMBL" id="RLQ84569.1"/>
    </source>
</evidence>
<dbReference type="OrthoDB" id="3697257at2"/>
<dbReference type="CDD" id="cd03360">
    <property type="entry name" value="LbH_AT_putative"/>
    <property type="match status" value="1"/>
</dbReference>
<evidence type="ECO:0000256" key="3">
    <source>
        <dbReference type="PIRSR" id="PIRSR620019-1"/>
    </source>
</evidence>
<keyword evidence="2" id="KW-0677">Repeat</keyword>
<feature type="site" description="Increases basicity of active site His" evidence="3">
    <location>
        <position position="139"/>
    </location>
</feature>
<dbReference type="GO" id="GO:0016740">
    <property type="term" value="F:transferase activity"/>
    <property type="evidence" value="ECO:0007669"/>
    <property type="project" value="UniProtKB-KW"/>
</dbReference>
<evidence type="ECO:0000313" key="7">
    <source>
        <dbReference type="Proteomes" id="UP000282460"/>
    </source>
</evidence>
<reference evidence="6 7" key="1">
    <citation type="submission" date="2018-10" db="EMBL/GenBank/DDBJ databases">
        <authorList>
            <person name="Li J."/>
        </authorList>
    </citation>
    <scope>NUCLEOTIDE SEQUENCE [LARGE SCALE GENOMIC DNA]</scope>
    <source>
        <strain evidence="6 7">ZD1-4</strain>
    </source>
</reference>
<proteinExistence type="predicted"/>
<dbReference type="InterPro" id="IPR020019">
    <property type="entry name" value="AcTrfase_PglD-like"/>
</dbReference>
<dbReference type="PANTHER" id="PTHR43300">
    <property type="entry name" value="ACETYLTRANSFERASE"/>
    <property type="match status" value="1"/>
</dbReference>
<dbReference type="Gene3D" id="3.40.50.20">
    <property type="match status" value="1"/>
</dbReference>
<evidence type="ECO:0000256" key="1">
    <source>
        <dbReference type="ARBA" id="ARBA00022679"/>
    </source>
</evidence>
<dbReference type="EMBL" id="RCWJ01000002">
    <property type="protein sequence ID" value="RLQ84569.1"/>
    <property type="molecule type" value="Genomic_DNA"/>
</dbReference>
<accession>A0A3L7J2C6</accession>
<dbReference type="PANTHER" id="PTHR43300:SF7">
    <property type="entry name" value="UDP-N-ACETYLBACILLOSAMINE N-ACETYLTRANSFERASE"/>
    <property type="match status" value="1"/>
</dbReference>
<feature type="active site" description="Proton acceptor" evidence="3">
    <location>
        <position position="138"/>
    </location>
</feature>
<dbReference type="Proteomes" id="UP000282460">
    <property type="component" value="Unassembled WGS sequence"/>
</dbReference>
<dbReference type="RefSeq" id="WP_121659614.1">
    <property type="nucleotide sequence ID" value="NZ_BMEK01000002.1"/>
</dbReference>
<evidence type="ECO:0000256" key="2">
    <source>
        <dbReference type="ARBA" id="ARBA00022737"/>
    </source>
</evidence>
<evidence type="ECO:0000259" key="5">
    <source>
        <dbReference type="Pfam" id="PF17836"/>
    </source>
</evidence>
<dbReference type="Gene3D" id="2.160.10.10">
    <property type="entry name" value="Hexapeptide repeat proteins"/>
    <property type="match status" value="1"/>
</dbReference>
<dbReference type="SUPFAM" id="SSF51161">
    <property type="entry name" value="Trimeric LpxA-like enzymes"/>
    <property type="match status" value="1"/>
</dbReference>
<dbReference type="InterPro" id="IPR011004">
    <property type="entry name" value="Trimer_LpxA-like_sf"/>
</dbReference>
<dbReference type="PROSITE" id="PS00101">
    <property type="entry name" value="HEXAPEP_TRANSFERASES"/>
    <property type="match status" value="1"/>
</dbReference>
<keyword evidence="1 6" id="KW-0808">Transferase</keyword>
<evidence type="ECO:0000256" key="4">
    <source>
        <dbReference type="PIRSR" id="PIRSR620019-2"/>
    </source>
</evidence>
<dbReference type="Pfam" id="PF17836">
    <property type="entry name" value="PglD_N"/>
    <property type="match status" value="1"/>
</dbReference>
<dbReference type="AlphaFoldDB" id="A0A3L7J2C6"/>
<comment type="caution">
    <text evidence="6">The sequence shown here is derived from an EMBL/GenBank/DDBJ whole genome shotgun (WGS) entry which is preliminary data.</text>
</comment>
<dbReference type="InterPro" id="IPR050179">
    <property type="entry name" value="Trans_hexapeptide_repeat"/>
</dbReference>
<dbReference type="InterPro" id="IPR041561">
    <property type="entry name" value="PglD_N"/>
</dbReference>
<protein>
    <submittedName>
        <fullName evidence="6">Acetyltransferase</fullName>
    </submittedName>
</protein>
<dbReference type="NCBIfam" id="TIGR03570">
    <property type="entry name" value="NeuD_NnaD"/>
    <property type="match status" value="1"/>
</dbReference>